<dbReference type="PANTHER" id="PTHR25462">
    <property type="entry name" value="BONUS, ISOFORM C-RELATED"/>
    <property type="match status" value="1"/>
</dbReference>
<dbReference type="AlphaFoldDB" id="A0ABD0J2V8"/>
<sequence length="592" mass="65270">MATAGDSARVTCSICMESYKGRRPKLLPCFHTFCLPCLTALEENAKLTQMPEDLGTASLSPYDKDAEKDTGTVTLTICCPTCRKDISVPSGGVASFQANFYVDDGTDAETSISSKPVLCDLCDDSKEADHRCSSCQNSVCSGCVRVHNKICQSEIKAAKQELHSTIAALMDKANGQVEVLDAALTKLAEKEKHLDQEKRAIDDTINTLYCTALRYLADARDGAFSSLRDAAQTERDRLQAEMTAAHNLKTKLSAAVLRRATSWEDLQSALLSKSDLQQFEQMLETKEQTSFFELQRDPQVGCKMQDACRAFMGIAVSVKQLHADAAFEETSENLSFPQAETSGAKQMVNKPSTIPEEWKARLDELKTQLERKVQAVQDENRSLRHDLMSSQEKNAKFFSDFAALRDKNSIMCLDVAVGQTEREKLFQELDALRSENAKLQEKHPDLCKEITSLKSQLSACSSSQVSFHAVLSADVTTTSERILYLRDVFLNIGGGYNNKTGIFTAPVTGVYMFMATSSPNKPASEHEARLDVVLENGVIGYLCASGTESASCHTAVKVQAGEKVWLRTYDQRCRFAGGWWTSFTGVLITPEV</sequence>
<organism evidence="8 9">
    <name type="scientific">Batillaria attramentaria</name>
    <dbReference type="NCBI Taxonomy" id="370345"/>
    <lineage>
        <taxon>Eukaryota</taxon>
        <taxon>Metazoa</taxon>
        <taxon>Spiralia</taxon>
        <taxon>Lophotrochozoa</taxon>
        <taxon>Mollusca</taxon>
        <taxon>Gastropoda</taxon>
        <taxon>Caenogastropoda</taxon>
        <taxon>Sorbeoconcha</taxon>
        <taxon>Cerithioidea</taxon>
        <taxon>Batillariidae</taxon>
        <taxon>Batillaria</taxon>
    </lineage>
</organism>
<protein>
    <submittedName>
        <fullName evidence="8">Uncharacterized protein</fullName>
    </submittedName>
</protein>
<dbReference type="InterPro" id="IPR047153">
    <property type="entry name" value="TRIM45/56/19-like"/>
</dbReference>
<evidence type="ECO:0000256" key="3">
    <source>
        <dbReference type="ARBA" id="ARBA00022833"/>
    </source>
</evidence>
<feature type="coiled-coil region" evidence="5">
    <location>
        <begin position="422"/>
        <end position="449"/>
    </location>
</feature>
<dbReference type="SMART" id="SM00110">
    <property type="entry name" value="C1Q"/>
    <property type="match status" value="1"/>
</dbReference>
<feature type="coiled-coil region" evidence="5">
    <location>
        <begin position="170"/>
        <end position="248"/>
    </location>
</feature>
<proteinExistence type="predicted"/>
<dbReference type="EMBL" id="JACVVK020000700">
    <property type="protein sequence ID" value="KAK7454691.1"/>
    <property type="molecule type" value="Genomic_DNA"/>
</dbReference>
<dbReference type="Pfam" id="PF13445">
    <property type="entry name" value="zf-RING_UBOX"/>
    <property type="match status" value="1"/>
</dbReference>
<evidence type="ECO:0000256" key="4">
    <source>
        <dbReference type="PROSITE-ProRule" id="PRU00175"/>
    </source>
</evidence>
<name>A0ABD0J2V8_9CAEN</name>
<keyword evidence="3" id="KW-0862">Zinc</keyword>
<feature type="domain" description="C1q" evidence="7">
    <location>
        <begin position="460"/>
        <end position="592"/>
    </location>
</feature>
<evidence type="ECO:0000313" key="8">
    <source>
        <dbReference type="EMBL" id="KAK7454691.1"/>
    </source>
</evidence>
<dbReference type="SUPFAM" id="SSF49842">
    <property type="entry name" value="TNF-like"/>
    <property type="match status" value="1"/>
</dbReference>
<evidence type="ECO:0000256" key="5">
    <source>
        <dbReference type="SAM" id="Coils"/>
    </source>
</evidence>
<dbReference type="InterPro" id="IPR027370">
    <property type="entry name" value="Znf-RING_euk"/>
</dbReference>
<dbReference type="Gene3D" id="2.60.120.40">
    <property type="match status" value="1"/>
</dbReference>
<dbReference type="SUPFAM" id="SSF57850">
    <property type="entry name" value="RING/U-box"/>
    <property type="match status" value="1"/>
</dbReference>
<accession>A0ABD0J2V8</accession>
<evidence type="ECO:0000256" key="1">
    <source>
        <dbReference type="ARBA" id="ARBA00022723"/>
    </source>
</evidence>
<evidence type="ECO:0000259" key="6">
    <source>
        <dbReference type="PROSITE" id="PS50089"/>
    </source>
</evidence>
<dbReference type="InterPro" id="IPR017907">
    <property type="entry name" value="Znf_RING_CS"/>
</dbReference>
<evidence type="ECO:0000259" key="7">
    <source>
        <dbReference type="PROSITE" id="PS50871"/>
    </source>
</evidence>
<dbReference type="PANTHER" id="PTHR25462:SF296">
    <property type="entry name" value="MEIOTIC P26, ISOFORM F"/>
    <property type="match status" value="1"/>
</dbReference>
<dbReference type="SMART" id="SM00184">
    <property type="entry name" value="RING"/>
    <property type="match status" value="1"/>
</dbReference>
<dbReference type="PROSITE" id="PS00518">
    <property type="entry name" value="ZF_RING_1"/>
    <property type="match status" value="1"/>
</dbReference>
<dbReference type="PROSITE" id="PS50871">
    <property type="entry name" value="C1Q"/>
    <property type="match status" value="1"/>
</dbReference>
<evidence type="ECO:0000256" key="2">
    <source>
        <dbReference type="ARBA" id="ARBA00022771"/>
    </source>
</evidence>
<dbReference type="GO" id="GO:0008270">
    <property type="term" value="F:zinc ion binding"/>
    <property type="evidence" value="ECO:0007669"/>
    <property type="project" value="UniProtKB-KW"/>
</dbReference>
<dbReference type="Pfam" id="PF00386">
    <property type="entry name" value="C1q"/>
    <property type="match status" value="1"/>
</dbReference>
<feature type="domain" description="RING-type" evidence="6">
    <location>
        <begin position="12"/>
        <end position="83"/>
    </location>
</feature>
<keyword evidence="2 4" id="KW-0863">Zinc-finger</keyword>
<comment type="caution">
    <text evidence="8">The sequence shown here is derived from an EMBL/GenBank/DDBJ whole genome shotgun (WGS) entry which is preliminary data.</text>
</comment>
<dbReference type="InterPro" id="IPR013083">
    <property type="entry name" value="Znf_RING/FYVE/PHD"/>
</dbReference>
<dbReference type="InterPro" id="IPR001073">
    <property type="entry name" value="C1q_dom"/>
</dbReference>
<evidence type="ECO:0000313" key="9">
    <source>
        <dbReference type="Proteomes" id="UP001519460"/>
    </source>
</evidence>
<keyword evidence="9" id="KW-1185">Reference proteome</keyword>
<dbReference type="InterPro" id="IPR008983">
    <property type="entry name" value="Tumour_necrosis_fac-like_dom"/>
</dbReference>
<dbReference type="Gene3D" id="3.30.40.10">
    <property type="entry name" value="Zinc/RING finger domain, C3HC4 (zinc finger)"/>
    <property type="match status" value="1"/>
</dbReference>
<dbReference type="InterPro" id="IPR001841">
    <property type="entry name" value="Znf_RING"/>
</dbReference>
<dbReference type="PROSITE" id="PS50089">
    <property type="entry name" value="ZF_RING_2"/>
    <property type="match status" value="1"/>
</dbReference>
<keyword evidence="1" id="KW-0479">Metal-binding</keyword>
<reference evidence="8 9" key="1">
    <citation type="journal article" date="2023" name="Sci. Data">
        <title>Genome assembly of the Korean intertidal mud-creeper Batillaria attramentaria.</title>
        <authorList>
            <person name="Patra A.K."/>
            <person name="Ho P.T."/>
            <person name="Jun S."/>
            <person name="Lee S.J."/>
            <person name="Kim Y."/>
            <person name="Won Y.J."/>
        </authorList>
    </citation>
    <scope>NUCLEOTIDE SEQUENCE [LARGE SCALE GENOMIC DNA]</scope>
    <source>
        <strain evidence="8">Wonlab-2016</strain>
    </source>
</reference>
<gene>
    <name evidence="8" type="ORF">BaRGS_00039557</name>
</gene>
<feature type="coiled-coil region" evidence="5">
    <location>
        <begin position="359"/>
        <end position="393"/>
    </location>
</feature>
<keyword evidence="5" id="KW-0175">Coiled coil</keyword>
<dbReference type="Proteomes" id="UP001519460">
    <property type="component" value="Unassembled WGS sequence"/>
</dbReference>